<evidence type="ECO:0000256" key="12">
    <source>
        <dbReference type="ARBA" id="ARBA00022921"/>
    </source>
</evidence>
<proteinExistence type="inferred from homology"/>
<evidence type="ECO:0000256" key="17">
    <source>
        <dbReference type="ARBA" id="ARBA00023296"/>
    </source>
</evidence>
<keyword evidence="20" id="KW-1185">Reference proteome</keyword>
<keyword evidence="9" id="KW-0519">Myristate</keyword>
<keyword evidence="12" id="KW-0426">Late protein</keyword>
<keyword evidence="6" id="KW-1163">Viral penetration into host nucleus</keyword>
<dbReference type="OrthoDB" id="6378at10239"/>
<comment type="subcellular location">
    <subcellularLocation>
        <location evidence="3">Host endoplasmic reticulum membrane</location>
    </subcellularLocation>
    <subcellularLocation>
        <location evidence="1">Host nucleus</location>
    </subcellularLocation>
    <subcellularLocation>
        <location evidence="2">Virion</location>
    </subcellularLocation>
</comment>
<keyword evidence="11" id="KW-1043">Host membrane</keyword>
<keyword evidence="7" id="KW-0167">Capsid protein</keyword>
<keyword evidence="17" id="KW-1160">Virus entry into host cell</keyword>
<evidence type="ECO:0000256" key="3">
    <source>
        <dbReference type="ARBA" id="ARBA00004625"/>
    </source>
</evidence>
<evidence type="ECO:0000256" key="7">
    <source>
        <dbReference type="ARBA" id="ARBA00022561"/>
    </source>
</evidence>
<keyword evidence="8" id="KW-1048">Host nucleus</keyword>
<dbReference type="GO" id="GO:0043657">
    <property type="term" value="C:host cell"/>
    <property type="evidence" value="ECO:0007669"/>
    <property type="project" value="GOC"/>
</dbReference>
<evidence type="ECO:0000256" key="15">
    <source>
        <dbReference type="ARBA" id="ARBA00023184"/>
    </source>
</evidence>
<evidence type="ECO:0000256" key="5">
    <source>
        <dbReference type="ARBA" id="ARBA00022269"/>
    </source>
</evidence>
<dbReference type="EMBL" id="JX520660">
    <property type="protein sequence ID" value="AGA82592.1"/>
    <property type="molecule type" value="Genomic_DNA"/>
</dbReference>
<evidence type="ECO:0000256" key="1">
    <source>
        <dbReference type="ARBA" id="ARBA00004147"/>
    </source>
</evidence>
<keyword evidence="10" id="KW-0946">Virion</keyword>
<evidence type="ECO:0000313" key="20">
    <source>
        <dbReference type="Proteomes" id="UP000116224"/>
    </source>
</evidence>
<evidence type="ECO:0000256" key="4">
    <source>
        <dbReference type="ARBA" id="ARBA00006444"/>
    </source>
</evidence>
<dbReference type="Proteomes" id="UP000116224">
    <property type="component" value="Segment"/>
</dbReference>
<reference evidence="19 20" key="1">
    <citation type="journal article" date="2013" name="J. Gen. Virol.">
        <title>Discovery of diverse polyomaviruses in bats and the evolutionary history of the Polyomaviridae.</title>
        <authorList>
            <person name="Tao Y."/>
            <person name="Shi M."/>
            <person name="Conrardy C."/>
            <person name="Kuzmin I.V."/>
            <person name="Recuenco S."/>
            <person name="Agwanda B."/>
            <person name="Alvarez D.A."/>
            <person name="Ellison J.A."/>
            <person name="Gilbert A.T."/>
            <person name="Moran D."/>
            <person name="Niezgoda M."/>
            <person name="Lindblade K.A."/>
            <person name="Holmes E.C."/>
            <person name="Breiman R.F."/>
            <person name="Rupprecht C.E."/>
            <person name="Tong S."/>
        </authorList>
    </citation>
    <scope>NUCLEOTIDE SEQUENCE [LARGE SCALE GENOMIC DNA]</scope>
    <source>
        <strain evidence="19">KY270</strain>
    </source>
</reference>
<dbReference type="GO" id="GO:0042025">
    <property type="term" value="C:host cell nucleus"/>
    <property type="evidence" value="ECO:0007669"/>
    <property type="project" value="UniProtKB-SubCell"/>
</dbReference>
<dbReference type="KEGG" id="vg:14438950"/>
<keyword evidence="14" id="KW-0472">Membrane</keyword>
<sequence length="238" mass="24991">MGMGGILSFFTTIAEVATELSATTGLTLETILTGEALAALEAEVTSLMTIDGITGIEALAQLGFSAEQFSQFSLVASMVQEGIGYATIFQTISGASSLISAGIRLAEGDVSTAGAHSFRGVVAGGDTVLRHALFAFPLDKLAWGDSIIKSVGADLWQTISPQKNLMGLNQLGDLVLSSKWVLQSRNSDSALSGDIIHKYETPGGTSQKSVPDWMLSLILGLKGDITPELKYLEDKYGP</sequence>
<keyword evidence="13" id="KW-0238">DNA-binding</keyword>
<dbReference type="InterPro" id="IPR001070">
    <property type="entry name" value="Polyoma_coat_VP2"/>
</dbReference>
<evidence type="ECO:0000256" key="8">
    <source>
        <dbReference type="ARBA" id="ARBA00022562"/>
    </source>
</evidence>
<protein>
    <recommendedName>
        <fullName evidence="5">Minor capsid protein VP2</fullName>
    </recommendedName>
    <alternativeName>
        <fullName evidence="18">Minor structural protein VP2</fullName>
    </alternativeName>
</protein>
<evidence type="ECO:0000256" key="16">
    <source>
        <dbReference type="ARBA" id="ARBA00023288"/>
    </source>
</evidence>
<dbReference type="Pfam" id="PF00761">
    <property type="entry name" value="Polyoma_coat2"/>
    <property type="match status" value="2"/>
</dbReference>
<evidence type="ECO:0000256" key="10">
    <source>
        <dbReference type="ARBA" id="ARBA00022844"/>
    </source>
</evidence>
<dbReference type="GO" id="GO:0003677">
    <property type="term" value="F:DNA binding"/>
    <property type="evidence" value="ECO:0007669"/>
    <property type="project" value="UniProtKB-KW"/>
</dbReference>
<keyword evidence="15" id="KW-1038">Host endoplasmic reticulum</keyword>
<comment type="similarity">
    <text evidence="4">Belongs to the polyomaviruses capsid protein VP2 family.</text>
</comment>
<dbReference type="GO" id="GO:0046718">
    <property type="term" value="P:symbiont entry into host cell"/>
    <property type="evidence" value="ECO:0007669"/>
    <property type="project" value="UniProtKB-KW"/>
</dbReference>
<organism evidence="19 20">
    <name type="scientific">Eidolon polyomavirus 1</name>
    <dbReference type="NCBI Taxonomy" id="1891722"/>
    <lineage>
        <taxon>Viruses</taxon>
        <taxon>Monodnaviria</taxon>
        <taxon>Shotokuvirae</taxon>
        <taxon>Cossaviricota</taxon>
        <taxon>Papovaviricetes</taxon>
        <taxon>Sepolyvirales</taxon>
        <taxon>Polyomaviridae</taxon>
        <taxon>Alphapolyomavirus</taxon>
        <taxon>Alphapolyomavirus eidoli</taxon>
    </lineage>
</organism>
<evidence type="ECO:0000313" key="19">
    <source>
        <dbReference type="EMBL" id="AGA82592.1"/>
    </source>
</evidence>
<dbReference type="GO" id="GO:0019028">
    <property type="term" value="C:viral capsid"/>
    <property type="evidence" value="ECO:0007669"/>
    <property type="project" value="UniProtKB-KW"/>
</dbReference>
<dbReference type="GO" id="GO:0044167">
    <property type="term" value="C:host cell endoplasmic reticulum membrane"/>
    <property type="evidence" value="ECO:0007669"/>
    <property type="project" value="UniProtKB-SubCell"/>
</dbReference>
<evidence type="ECO:0000256" key="9">
    <source>
        <dbReference type="ARBA" id="ARBA00022707"/>
    </source>
</evidence>
<dbReference type="GO" id="GO:0075732">
    <property type="term" value="P:viral penetration into host nucleus"/>
    <property type="evidence" value="ECO:0007669"/>
    <property type="project" value="UniProtKB-KW"/>
</dbReference>
<evidence type="ECO:0000256" key="6">
    <source>
        <dbReference type="ARBA" id="ARBA00022524"/>
    </source>
</evidence>
<evidence type="ECO:0000256" key="13">
    <source>
        <dbReference type="ARBA" id="ARBA00023125"/>
    </source>
</evidence>
<keyword evidence="16" id="KW-0449">Lipoprotein</keyword>
<dbReference type="GO" id="GO:0005198">
    <property type="term" value="F:structural molecule activity"/>
    <property type="evidence" value="ECO:0007669"/>
    <property type="project" value="InterPro"/>
</dbReference>
<evidence type="ECO:0000256" key="11">
    <source>
        <dbReference type="ARBA" id="ARBA00022870"/>
    </source>
</evidence>
<dbReference type="RefSeq" id="YP_007346966.1">
    <property type="nucleotide sequence ID" value="NC_020068.1"/>
</dbReference>
<evidence type="ECO:0000256" key="14">
    <source>
        <dbReference type="ARBA" id="ARBA00023136"/>
    </source>
</evidence>
<name>L0GAK1_9POLY</name>
<evidence type="ECO:0000256" key="2">
    <source>
        <dbReference type="ARBA" id="ARBA00004328"/>
    </source>
</evidence>
<evidence type="ECO:0000256" key="18">
    <source>
        <dbReference type="ARBA" id="ARBA00031865"/>
    </source>
</evidence>
<accession>L0GAK1</accession>
<dbReference type="GeneID" id="14438950"/>